<dbReference type="EMBL" id="WOWK01000082">
    <property type="protein sequence ID" value="KAF0320476.1"/>
    <property type="molecule type" value="Genomic_DNA"/>
</dbReference>
<name>A0A8H3W1B9_9PEZI</name>
<gene>
    <name evidence="2" type="ORF">GQ607_012232</name>
</gene>
<sequence length="212" mass="23244">RPFTRQNRIGPQTPTCLTQTQTHGDAPKLHSSPPASSPPPTSASPLLWLSPTTLHLTLEPAHPQDSVANRAKRMQPLTRHPPKPSRFVRAVHPHPGGPWLTPEQKLWSREERSRQRHKKERQTLSTHKRHVAVGPSAPCLTHPPSPYLSLTHIIIHHPSSNHAASLDHEKLPVSPFSAEPGSSISPEPHATHQGPALLSHPSAVCLYVVAPS</sequence>
<feature type="region of interest" description="Disordered" evidence="1">
    <location>
        <begin position="1"/>
        <end position="129"/>
    </location>
</feature>
<feature type="compositionally biased region" description="Polar residues" evidence="1">
    <location>
        <begin position="1"/>
        <end position="10"/>
    </location>
</feature>
<feature type="compositionally biased region" description="Low complexity" evidence="1">
    <location>
        <begin position="43"/>
        <end position="58"/>
    </location>
</feature>
<dbReference type="AlphaFoldDB" id="A0A8H3W1B9"/>
<reference evidence="2 3" key="1">
    <citation type="submission" date="2019-12" db="EMBL/GenBank/DDBJ databases">
        <title>A genome sequence resource for the geographically widespread anthracnose pathogen Colletotrichum asianum.</title>
        <authorList>
            <person name="Meng Y."/>
        </authorList>
    </citation>
    <scope>NUCLEOTIDE SEQUENCE [LARGE SCALE GENOMIC DNA]</scope>
    <source>
        <strain evidence="2 3">ICMP 18580</strain>
    </source>
</reference>
<organism evidence="2 3">
    <name type="scientific">Colletotrichum asianum</name>
    <dbReference type="NCBI Taxonomy" id="702518"/>
    <lineage>
        <taxon>Eukaryota</taxon>
        <taxon>Fungi</taxon>
        <taxon>Dikarya</taxon>
        <taxon>Ascomycota</taxon>
        <taxon>Pezizomycotina</taxon>
        <taxon>Sordariomycetes</taxon>
        <taxon>Hypocreomycetidae</taxon>
        <taxon>Glomerellales</taxon>
        <taxon>Glomerellaceae</taxon>
        <taxon>Colletotrichum</taxon>
        <taxon>Colletotrichum gloeosporioides species complex</taxon>
    </lineage>
</organism>
<protein>
    <submittedName>
        <fullName evidence="2">Uncharacterized protein</fullName>
    </submittedName>
</protein>
<comment type="caution">
    <text evidence="2">The sequence shown here is derived from an EMBL/GenBank/DDBJ whole genome shotgun (WGS) entry which is preliminary data.</text>
</comment>
<keyword evidence="3" id="KW-1185">Reference proteome</keyword>
<feature type="non-terminal residue" evidence="2">
    <location>
        <position position="1"/>
    </location>
</feature>
<accession>A0A8H3W1B9</accession>
<evidence type="ECO:0000313" key="2">
    <source>
        <dbReference type="EMBL" id="KAF0320476.1"/>
    </source>
</evidence>
<feature type="region of interest" description="Disordered" evidence="1">
    <location>
        <begin position="172"/>
        <end position="194"/>
    </location>
</feature>
<proteinExistence type="predicted"/>
<dbReference type="Proteomes" id="UP000434172">
    <property type="component" value="Unassembled WGS sequence"/>
</dbReference>
<evidence type="ECO:0000313" key="3">
    <source>
        <dbReference type="Proteomes" id="UP000434172"/>
    </source>
</evidence>
<evidence type="ECO:0000256" key="1">
    <source>
        <dbReference type="SAM" id="MobiDB-lite"/>
    </source>
</evidence>
<feature type="compositionally biased region" description="Low complexity" evidence="1">
    <location>
        <begin position="11"/>
        <end position="22"/>
    </location>
</feature>
<feature type="compositionally biased region" description="Basic residues" evidence="1">
    <location>
        <begin position="114"/>
        <end position="129"/>
    </location>
</feature>